<feature type="domain" description="HTH rpiR-type" evidence="4">
    <location>
        <begin position="1"/>
        <end position="77"/>
    </location>
</feature>
<name>A0ABY9WBT5_9BACI</name>
<organism evidence="6 7">
    <name type="scientific">Aeribacillus composti</name>
    <dbReference type="NCBI Taxonomy" id="1868734"/>
    <lineage>
        <taxon>Bacteria</taxon>
        <taxon>Bacillati</taxon>
        <taxon>Bacillota</taxon>
        <taxon>Bacilli</taxon>
        <taxon>Bacillales</taxon>
        <taxon>Bacillaceae</taxon>
        <taxon>Aeribacillus</taxon>
    </lineage>
</organism>
<evidence type="ECO:0000259" key="4">
    <source>
        <dbReference type="PROSITE" id="PS51071"/>
    </source>
</evidence>
<dbReference type="PANTHER" id="PTHR30514:SF1">
    <property type="entry name" value="HTH-TYPE TRANSCRIPTIONAL REGULATOR HEXR-RELATED"/>
    <property type="match status" value="1"/>
</dbReference>
<feature type="domain" description="SIS" evidence="5">
    <location>
        <begin position="107"/>
        <end position="247"/>
    </location>
</feature>
<dbReference type="Pfam" id="PF01418">
    <property type="entry name" value="HTH_6"/>
    <property type="match status" value="1"/>
</dbReference>
<dbReference type="CDD" id="cd05013">
    <property type="entry name" value="SIS_RpiR"/>
    <property type="match status" value="1"/>
</dbReference>
<dbReference type="PROSITE" id="PS51071">
    <property type="entry name" value="HTH_RPIR"/>
    <property type="match status" value="1"/>
</dbReference>
<keyword evidence="1" id="KW-0805">Transcription regulation</keyword>
<dbReference type="SUPFAM" id="SSF46689">
    <property type="entry name" value="Homeodomain-like"/>
    <property type="match status" value="1"/>
</dbReference>
<reference evidence="6 7" key="1">
    <citation type="submission" date="2023-09" db="EMBL/GenBank/DDBJ databases">
        <title>Different Types of Thermotolerant Ring-Cleaving Dioxygenases derived from Aeribacillus composti HB-1 applied for multiple aromatic hydrocarbons removal.</title>
        <authorList>
            <person name="Cao L."/>
            <person name="Li M."/>
            <person name="Ma T."/>
        </authorList>
    </citation>
    <scope>NUCLEOTIDE SEQUENCE [LARGE SCALE GENOMIC DNA]</scope>
    <source>
        <strain evidence="6 7">HB-1</strain>
    </source>
</reference>
<protein>
    <submittedName>
        <fullName evidence="6">MurR/RpiR family transcriptional regulator</fullName>
    </submittedName>
</protein>
<keyword evidence="2" id="KW-0238">DNA-binding</keyword>
<dbReference type="InterPro" id="IPR046348">
    <property type="entry name" value="SIS_dom_sf"/>
</dbReference>
<dbReference type="Pfam" id="PF01380">
    <property type="entry name" value="SIS"/>
    <property type="match status" value="1"/>
</dbReference>
<dbReference type="Proteomes" id="UP001303701">
    <property type="component" value="Chromosome"/>
</dbReference>
<dbReference type="GeneID" id="301124810"/>
<evidence type="ECO:0000256" key="1">
    <source>
        <dbReference type="ARBA" id="ARBA00023015"/>
    </source>
</evidence>
<dbReference type="Gene3D" id="1.10.10.10">
    <property type="entry name" value="Winged helix-like DNA-binding domain superfamily/Winged helix DNA-binding domain"/>
    <property type="match status" value="1"/>
</dbReference>
<evidence type="ECO:0000259" key="5">
    <source>
        <dbReference type="PROSITE" id="PS51464"/>
    </source>
</evidence>
<dbReference type="RefSeq" id="WP_066246933.1">
    <property type="nucleotide sequence ID" value="NZ_CP134501.1"/>
</dbReference>
<dbReference type="EMBL" id="CP134501">
    <property type="protein sequence ID" value="WNF33581.1"/>
    <property type="molecule type" value="Genomic_DNA"/>
</dbReference>
<dbReference type="InterPro" id="IPR009057">
    <property type="entry name" value="Homeodomain-like_sf"/>
</dbReference>
<evidence type="ECO:0000256" key="2">
    <source>
        <dbReference type="ARBA" id="ARBA00023125"/>
    </source>
</evidence>
<dbReference type="InterPro" id="IPR001347">
    <property type="entry name" value="SIS_dom"/>
</dbReference>
<dbReference type="PROSITE" id="PS51464">
    <property type="entry name" value="SIS"/>
    <property type="match status" value="1"/>
</dbReference>
<evidence type="ECO:0000313" key="6">
    <source>
        <dbReference type="EMBL" id="WNF33581.1"/>
    </source>
</evidence>
<dbReference type="InterPro" id="IPR000281">
    <property type="entry name" value="HTH_RpiR"/>
</dbReference>
<evidence type="ECO:0000313" key="7">
    <source>
        <dbReference type="Proteomes" id="UP001303701"/>
    </source>
</evidence>
<dbReference type="InterPro" id="IPR035472">
    <property type="entry name" value="RpiR-like_SIS"/>
</dbReference>
<keyword evidence="3" id="KW-0804">Transcription</keyword>
<dbReference type="PANTHER" id="PTHR30514">
    <property type="entry name" value="GLUCOKINASE"/>
    <property type="match status" value="1"/>
</dbReference>
<dbReference type="Gene3D" id="3.40.50.10490">
    <property type="entry name" value="Glucose-6-phosphate isomerase like protein, domain 1"/>
    <property type="match status" value="1"/>
</dbReference>
<proteinExistence type="predicted"/>
<evidence type="ECO:0000256" key="3">
    <source>
        <dbReference type="ARBA" id="ARBA00023163"/>
    </source>
</evidence>
<dbReference type="SUPFAM" id="SSF53697">
    <property type="entry name" value="SIS domain"/>
    <property type="match status" value="1"/>
</dbReference>
<dbReference type="InterPro" id="IPR047640">
    <property type="entry name" value="RpiR-like"/>
</dbReference>
<gene>
    <name evidence="6" type="ORF">RI196_02500</name>
</gene>
<sequence>MFLEERAQKFEYKLNDTDDQIIEYIVNNKKLVVTMSIQSLAASLYTVPNTITRLCKKLGYDGYSHLKNSLKEELHTELKGQDMVENSLYTTVQKTFDLMDMDKIKLVTRLLREAKNILFFGVGDSVIFCEMMVKNLKVAGKQSDYSIHPHEIRHGINRLKSGDILFLISLSGETPQVLEMAELGKMKSICVISLTHFYRNSLQKLADVNLYCHAPKKLLNGYNVTDKTSPMIVLRTLSEYFWKETCGCV</sequence>
<keyword evidence="7" id="KW-1185">Reference proteome</keyword>
<accession>A0ABY9WBT5</accession>
<dbReference type="InterPro" id="IPR036388">
    <property type="entry name" value="WH-like_DNA-bd_sf"/>
</dbReference>